<dbReference type="PANTHER" id="PTHR22888:SF9">
    <property type="entry name" value="CYTOCHROME C OXIDASE SUBUNIT 2"/>
    <property type="match status" value="1"/>
</dbReference>
<feature type="transmembrane region" description="Helical" evidence="16">
    <location>
        <begin position="7"/>
        <end position="28"/>
    </location>
</feature>
<accession>E6PEW1</accession>
<evidence type="ECO:0000256" key="5">
    <source>
        <dbReference type="ARBA" id="ARBA00022617"/>
    </source>
</evidence>
<dbReference type="PANTHER" id="PTHR22888">
    <property type="entry name" value="CYTOCHROME C OXIDASE, SUBUNIT II"/>
    <property type="match status" value="1"/>
</dbReference>
<gene>
    <name evidence="20" type="primary">coxB</name>
    <name evidence="20" type="ORF">CARN1_0172</name>
</gene>
<dbReference type="GO" id="GO:0042773">
    <property type="term" value="P:ATP synthesis coupled electron transport"/>
    <property type="evidence" value="ECO:0007669"/>
    <property type="project" value="TreeGrafter"/>
</dbReference>
<dbReference type="SUPFAM" id="SSF49503">
    <property type="entry name" value="Cupredoxins"/>
    <property type="match status" value="1"/>
</dbReference>
<keyword evidence="13" id="KW-0186">Copper</keyword>
<keyword evidence="10" id="KW-0249">Electron transport</keyword>
<dbReference type="NCBIfam" id="TIGR02866">
    <property type="entry name" value="CoxB"/>
    <property type="match status" value="1"/>
</dbReference>
<dbReference type="EC" id="7.1.1.9" evidence="3"/>
<keyword evidence="8" id="KW-0479">Metal-binding</keyword>
<dbReference type="InterPro" id="IPR036909">
    <property type="entry name" value="Cyt_c-like_dom_sf"/>
</dbReference>
<evidence type="ECO:0000259" key="17">
    <source>
        <dbReference type="PROSITE" id="PS50857"/>
    </source>
</evidence>
<feature type="domain" description="Cytochrome oxidase subunit II transmembrane region profile" evidence="18">
    <location>
        <begin position="27"/>
        <end position="125"/>
    </location>
</feature>
<dbReference type="InterPro" id="IPR002429">
    <property type="entry name" value="CcO_II-like_C"/>
</dbReference>
<proteinExistence type="inferred from homology"/>
<keyword evidence="12" id="KW-0408">Iron</keyword>
<dbReference type="Pfam" id="PF00116">
    <property type="entry name" value="COX2"/>
    <property type="match status" value="1"/>
</dbReference>
<comment type="subcellular location">
    <subcellularLocation>
        <location evidence="1">Membrane</location>
        <topology evidence="1">Multi-pass membrane protein</topology>
    </subcellularLocation>
</comment>
<dbReference type="GO" id="GO:0016020">
    <property type="term" value="C:membrane"/>
    <property type="evidence" value="ECO:0007669"/>
    <property type="project" value="UniProtKB-SubCell"/>
</dbReference>
<evidence type="ECO:0000259" key="18">
    <source>
        <dbReference type="PROSITE" id="PS50999"/>
    </source>
</evidence>
<evidence type="ECO:0000256" key="8">
    <source>
        <dbReference type="ARBA" id="ARBA00022723"/>
    </source>
</evidence>
<keyword evidence="4" id="KW-0813">Transport</keyword>
<dbReference type="SUPFAM" id="SSF46626">
    <property type="entry name" value="Cytochrome c"/>
    <property type="match status" value="1"/>
</dbReference>
<keyword evidence="7 16" id="KW-0812">Transmembrane</keyword>
<evidence type="ECO:0000256" key="16">
    <source>
        <dbReference type="SAM" id="Phobius"/>
    </source>
</evidence>
<keyword evidence="14 16" id="KW-0472">Membrane</keyword>
<dbReference type="InterPro" id="IPR036257">
    <property type="entry name" value="Cyt_c_oxidase_su2_TM_sf"/>
</dbReference>
<comment type="similarity">
    <text evidence="2">Belongs to the cytochrome c oxidase subunit 2 family.</text>
</comment>
<dbReference type="Gene3D" id="2.60.40.420">
    <property type="entry name" value="Cupredoxins - blue copper proteins"/>
    <property type="match status" value="1"/>
</dbReference>
<sequence>MKGLGPGFWPFTGILTVLAIANIYYWAVTPLSRWMPTAVTVATQIDELFRAFLAVGIALFIYILGYAIFFSVVFRARKEDPPDALGVQIHDNHKLELWWTILPTIAVLLISWASVRVWFPIQIASASTPAGLVVESIGHQWFYTFRYPGINGEVTGNMHLPVGQAVTLNVSSEDVIHSFWVPAMRLKQDMVPGLINVMRFTTDRVGRYRIICTEFCGVEHAVMNKQYLVIEPKAQFDAWYYGWQVRNATASNALPQVSSAPVDLSDGSAAAGQVLFSQKCSACHAIGPFTQRIVGPGLKGVLHDPAHPNLLSGKPATPTNVADILQHGLQGSYGQMPTQVQNALTDKDIANLVAYLNSLK</sequence>
<feature type="transmembrane region" description="Helical" evidence="16">
    <location>
        <begin position="97"/>
        <end position="119"/>
    </location>
</feature>
<dbReference type="InterPro" id="IPR008972">
    <property type="entry name" value="Cupredoxin"/>
</dbReference>
<evidence type="ECO:0000256" key="1">
    <source>
        <dbReference type="ARBA" id="ARBA00004141"/>
    </source>
</evidence>
<dbReference type="GO" id="GO:0020037">
    <property type="term" value="F:heme binding"/>
    <property type="evidence" value="ECO:0007669"/>
    <property type="project" value="InterPro"/>
</dbReference>
<keyword evidence="5" id="KW-0349">Heme</keyword>
<dbReference type="Pfam" id="PF02790">
    <property type="entry name" value="COX2_TM"/>
    <property type="match status" value="1"/>
</dbReference>
<evidence type="ECO:0000256" key="13">
    <source>
        <dbReference type="ARBA" id="ARBA00023008"/>
    </source>
</evidence>
<evidence type="ECO:0000256" key="4">
    <source>
        <dbReference type="ARBA" id="ARBA00022448"/>
    </source>
</evidence>
<dbReference type="PROSITE" id="PS00078">
    <property type="entry name" value="COX2"/>
    <property type="match status" value="1"/>
</dbReference>
<name>E6PEW1_9ZZZZ</name>
<dbReference type="InterPro" id="IPR001505">
    <property type="entry name" value="Copper_CuA"/>
</dbReference>
<evidence type="ECO:0000256" key="11">
    <source>
        <dbReference type="ARBA" id="ARBA00022989"/>
    </source>
</evidence>
<dbReference type="InterPro" id="IPR045187">
    <property type="entry name" value="CcO_II"/>
</dbReference>
<dbReference type="GO" id="GO:0005507">
    <property type="term" value="F:copper ion binding"/>
    <property type="evidence" value="ECO:0007669"/>
    <property type="project" value="InterPro"/>
</dbReference>
<evidence type="ECO:0000256" key="3">
    <source>
        <dbReference type="ARBA" id="ARBA00012949"/>
    </source>
</evidence>
<evidence type="ECO:0000256" key="7">
    <source>
        <dbReference type="ARBA" id="ARBA00022692"/>
    </source>
</evidence>
<dbReference type="PROSITE" id="PS50999">
    <property type="entry name" value="COX2_TM"/>
    <property type="match status" value="1"/>
</dbReference>
<dbReference type="PROSITE" id="PS51007">
    <property type="entry name" value="CYTC"/>
    <property type="match status" value="1"/>
</dbReference>
<evidence type="ECO:0000256" key="12">
    <source>
        <dbReference type="ARBA" id="ARBA00023004"/>
    </source>
</evidence>
<keyword evidence="6" id="KW-0679">Respiratory chain</keyword>
<evidence type="ECO:0000313" key="20">
    <source>
        <dbReference type="EMBL" id="CBH74997.1"/>
    </source>
</evidence>
<evidence type="ECO:0000256" key="10">
    <source>
        <dbReference type="ARBA" id="ARBA00022982"/>
    </source>
</evidence>
<dbReference type="EMBL" id="CABL01000005">
    <property type="protein sequence ID" value="CBH74997.1"/>
    <property type="molecule type" value="Genomic_DNA"/>
</dbReference>
<organism evidence="20">
    <name type="scientific">mine drainage metagenome</name>
    <dbReference type="NCBI Taxonomy" id="410659"/>
    <lineage>
        <taxon>unclassified sequences</taxon>
        <taxon>metagenomes</taxon>
        <taxon>ecological metagenomes</taxon>
    </lineage>
</organism>
<dbReference type="InterPro" id="IPR011759">
    <property type="entry name" value="Cyt_c_oxidase_su2_TM_dom"/>
</dbReference>
<comment type="caution">
    <text evidence="20">The sequence shown here is derived from an EMBL/GenBank/DDBJ whole genome shotgun (WGS) entry which is preliminary data.</text>
</comment>
<evidence type="ECO:0000256" key="6">
    <source>
        <dbReference type="ARBA" id="ARBA00022660"/>
    </source>
</evidence>
<feature type="domain" description="Cytochrome oxidase subunit II copper A binding" evidence="17">
    <location>
        <begin position="129"/>
        <end position="242"/>
    </location>
</feature>
<dbReference type="AlphaFoldDB" id="E6PEW1"/>
<evidence type="ECO:0000256" key="2">
    <source>
        <dbReference type="ARBA" id="ARBA00007866"/>
    </source>
</evidence>
<dbReference type="Pfam" id="PF13442">
    <property type="entry name" value="Cytochrome_CBB3"/>
    <property type="match status" value="1"/>
</dbReference>
<dbReference type="SUPFAM" id="SSF81464">
    <property type="entry name" value="Cytochrome c oxidase subunit II-like, transmembrane region"/>
    <property type="match status" value="1"/>
</dbReference>
<evidence type="ECO:0000256" key="15">
    <source>
        <dbReference type="ARBA" id="ARBA00031389"/>
    </source>
</evidence>
<dbReference type="GO" id="GO:0004129">
    <property type="term" value="F:cytochrome-c oxidase activity"/>
    <property type="evidence" value="ECO:0007669"/>
    <property type="project" value="UniProtKB-EC"/>
</dbReference>
<protein>
    <recommendedName>
        <fullName evidence="3">cytochrome-c oxidase</fullName>
        <ecNumber evidence="3">7.1.1.9</ecNumber>
    </recommendedName>
    <alternativeName>
        <fullName evidence="15">Cytochrome c oxidase polypeptide II</fullName>
    </alternativeName>
</protein>
<evidence type="ECO:0000259" key="19">
    <source>
        <dbReference type="PROSITE" id="PS51007"/>
    </source>
</evidence>
<keyword evidence="11 16" id="KW-1133">Transmembrane helix</keyword>
<keyword evidence="9" id="KW-1278">Translocase</keyword>
<evidence type="ECO:0000256" key="9">
    <source>
        <dbReference type="ARBA" id="ARBA00022967"/>
    </source>
</evidence>
<dbReference type="PRINTS" id="PR01166">
    <property type="entry name" value="CYCOXIDASEII"/>
</dbReference>
<dbReference type="GO" id="GO:0016491">
    <property type="term" value="F:oxidoreductase activity"/>
    <property type="evidence" value="ECO:0007669"/>
    <property type="project" value="InterPro"/>
</dbReference>
<feature type="domain" description="Cytochrome c" evidence="19">
    <location>
        <begin position="267"/>
        <end position="360"/>
    </location>
</feature>
<dbReference type="InterPro" id="IPR009056">
    <property type="entry name" value="Cyt_c-like_dom"/>
</dbReference>
<feature type="transmembrane region" description="Helical" evidence="16">
    <location>
        <begin position="48"/>
        <end position="76"/>
    </location>
</feature>
<evidence type="ECO:0000256" key="14">
    <source>
        <dbReference type="ARBA" id="ARBA00023136"/>
    </source>
</evidence>
<reference evidence="20" key="1">
    <citation type="submission" date="2009-10" db="EMBL/GenBank/DDBJ databases">
        <title>Diversity of trophic interactions inside an arsenic-rich microbial ecosystem.</title>
        <authorList>
            <person name="Bertin P.N."/>
            <person name="Heinrich-Salmeron A."/>
            <person name="Pelletier E."/>
            <person name="Goulhen-Chollet F."/>
            <person name="Arsene-Ploetze F."/>
            <person name="Gallien S."/>
            <person name="Calteau A."/>
            <person name="Vallenet D."/>
            <person name="Casiot C."/>
            <person name="Chane-Woon-Ming B."/>
            <person name="Giloteaux L."/>
            <person name="Barakat M."/>
            <person name="Bonnefoy V."/>
            <person name="Bruneel O."/>
            <person name="Chandler M."/>
            <person name="Cleiss J."/>
            <person name="Duran R."/>
            <person name="Elbaz-Poulichet F."/>
            <person name="Fonknechten N."/>
            <person name="Lauga B."/>
            <person name="Mornico D."/>
            <person name="Ortet P."/>
            <person name="Schaeffer C."/>
            <person name="Siguier P."/>
            <person name="Alexander Thil Smith A."/>
            <person name="Van Dorsselaer A."/>
            <person name="Weissenbach J."/>
            <person name="Medigue C."/>
            <person name="Le Paslier D."/>
        </authorList>
    </citation>
    <scope>NUCLEOTIDE SEQUENCE</scope>
</reference>
<dbReference type="Gene3D" id="1.10.287.90">
    <property type="match status" value="1"/>
</dbReference>
<dbReference type="InterPro" id="IPR014222">
    <property type="entry name" value="Cyt_c_oxidase_su2"/>
</dbReference>
<dbReference type="PROSITE" id="PS50857">
    <property type="entry name" value="COX2_CUA"/>
    <property type="match status" value="1"/>
</dbReference>